<dbReference type="PRINTS" id="PR01415">
    <property type="entry name" value="ANKYRIN"/>
</dbReference>
<feature type="repeat" description="ANK" evidence="1">
    <location>
        <begin position="518"/>
        <end position="550"/>
    </location>
</feature>
<dbReference type="PANTHER" id="PTHR24133">
    <property type="entry name" value="ANKYRIN DOMAIN-CONTAINING"/>
    <property type="match status" value="1"/>
</dbReference>
<accession>A0A1I0RWM5</accession>
<dbReference type="SMART" id="SM00248">
    <property type="entry name" value="ANK"/>
    <property type="match status" value="7"/>
</dbReference>
<organism evidence="2 3">
    <name type="scientific">Cognatiyoonia koreensis</name>
    <dbReference type="NCBI Taxonomy" id="364200"/>
    <lineage>
        <taxon>Bacteria</taxon>
        <taxon>Pseudomonadati</taxon>
        <taxon>Pseudomonadota</taxon>
        <taxon>Alphaproteobacteria</taxon>
        <taxon>Rhodobacterales</taxon>
        <taxon>Paracoccaceae</taxon>
        <taxon>Cognatiyoonia</taxon>
    </lineage>
</organism>
<evidence type="ECO:0000256" key="1">
    <source>
        <dbReference type="PROSITE-ProRule" id="PRU00023"/>
    </source>
</evidence>
<dbReference type="EMBL" id="FOIZ01000002">
    <property type="protein sequence ID" value="SEW45940.1"/>
    <property type="molecule type" value="Genomic_DNA"/>
</dbReference>
<dbReference type="STRING" id="364200.SAMN04488515_3413"/>
<dbReference type="InterPro" id="IPR002110">
    <property type="entry name" value="Ankyrin_rpt"/>
</dbReference>
<feature type="repeat" description="ANK" evidence="1">
    <location>
        <begin position="416"/>
        <end position="448"/>
    </location>
</feature>
<dbReference type="InterPro" id="IPR036770">
    <property type="entry name" value="Ankyrin_rpt-contain_sf"/>
</dbReference>
<proteinExistence type="predicted"/>
<evidence type="ECO:0000313" key="3">
    <source>
        <dbReference type="Proteomes" id="UP000199167"/>
    </source>
</evidence>
<keyword evidence="3" id="KW-1185">Reference proteome</keyword>
<dbReference type="PANTHER" id="PTHR24133:SF40">
    <property type="entry name" value="ANKYRIN REPEAT DOMAIN 44"/>
    <property type="match status" value="1"/>
</dbReference>
<dbReference type="AlphaFoldDB" id="A0A1I0RWM5"/>
<keyword evidence="1" id="KW-0040">ANK repeat</keyword>
<gene>
    <name evidence="2" type="ORF">SAMN04488515_3413</name>
</gene>
<dbReference type="InterPro" id="IPR052391">
    <property type="entry name" value="E3_Ligase-Neurotoxin"/>
</dbReference>
<dbReference type="OrthoDB" id="928522at2"/>
<dbReference type="PROSITE" id="PS50297">
    <property type="entry name" value="ANK_REP_REGION"/>
    <property type="match status" value="2"/>
</dbReference>
<dbReference type="Proteomes" id="UP000199167">
    <property type="component" value="Unassembled WGS sequence"/>
</dbReference>
<dbReference type="SUPFAM" id="SSF48403">
    <property type="entry name" value="Ankyrin repeat"/>
    <property type="match status" value="2"/>
</dbReference>
<reference evidence="2 3" key="1">
    <citation type="submission" date="2016-10" db="EMBL/GenBank/DDBJ databases">
        <authorList>
            <person name="de Groot N.N."/>
        </authorList>
    </citation>
    <scope>NUCLEOTIDE SEQUENCE [LARGE SCALE GENOMIC DNA]</scope>
    <source>
        <strain evidence="2 3">DSM 17925</strain>
    </source>
</reference>
<dbReference type="PROSITE" id="PS50088">
    <property type="entry name" value="ANK_REPEAT"/>
    <property type="match status" value="2"/>
</dbReference>
<protein>
    <submittedName>
        <fullName evidence="2">Ankyrin repeat</fullName>
    </submittedName>
</protein>
<dbReference type="Gene3D" id="1.25.40.20">
    <property type="entry name" value="Ankyrin repeat-containing domain"/>
    <property type="match status" value="4"/>
</dbReference>
<evidence type="ECO:0000313" key="2">
    <source>
        <dbReference type="EMBL" id="SEW45940.1"/>
    </source>
</evidence>
<name>A0A1I0RWM5_9RHOB</name>
<dbReference type="Pfam" id="PF12796">
    <property type="entry name" value="Ank_2"/>
    <property type="match status" value="2"/>
</dbReference>
<dbReference type="RefSeq" id="WP_089997045.1">
    <property type="nucleotide sequence ID" value="NZ_FOIZ01000002.1"/>
</dbReference>
<sequence length="576" mass="63263">MPVLPARPSLEHLKKQAKRLLRSARANDLDALAQVGPYFGDPSQISLQQAQLVIARDHGFSSWTKLKHHVEAGSPDASKTEQRANYFLDLACLHYGPDNTRGPQNFADAAEVLRMYPEIARHSVHTAAAVGDVEALREMVAEDPRSVDRKGGPFQWTPLMYAAYARLPYVSTYPAGQVLLDAGADPNAHYMWGGTYRFSVLTGIFGDGEGGKARLPEHPEMVRFARAVLDKGANPNDSQGAYNRCFSPDNTHLELMLEYGLKDSDPSDWWLTEPDRNPADHRTMHFQLIIALRWGYADRARLLIDHGVDINSPDNNYYPTYTVGYTPYQVALMRGMPEIAALIKAKGGRADPLDGRQAFQASCMQGDFETASRLAVVHLGAEPDTERELLREAAGNGNLAAVQTMIRLGFELSRAGTRTPLHVAAINGHVEVIRALIDAGADTAMRDPDYNTPPFVHAMHGLQDEAAAILVASPMDIFAAAAMGRKDLVESALSEDATLVHARFRSVRTGPQERHERDWATPLWFAAVNGKTEVVQMLLDRGADPTIADDEGRTIVEYAKDEGHGDIVALLQATAT</sequence>